<evidence type="ECO:0000313" key="10">
    <source>
        <dbReference type="EMBL" id="PJE68679.1"/>
    </source>
</evidence>
<evidence type="ECO:0000256" key="6">
    <source>
        <dbReference type="ARBA" id="ARBA00022989"/>
    </source>
</evidence>
<keyword evidence="2" id="KW-1003">Cell membrane</keyword>
<comment type="caution">
    <text evidence="10">The sequence shown here is derived from an EMBL/GenBank/DDBJ whole genome shotgun (WGS) entry which is preliminary data.</text>
</comment>
<evidence type="ECO:0000256" key="5">
    <source>
        <dbReference type="ARBA" id="ARBA00022692"/>
    </source>
</evidence>
<feature type="non-terminal residue" evidence="10">
    <location>
        <position position="184"/>
    </location>
</feature>
<keyword evidence="3" id="KW-0328">Glycosyltransferase</keyword>
<evidence type="ECO:0000256" key="1">
    <source>
        <dbReference type="ARBA" id="ARBA00004651"/>
    </source>
</evidence>
<name>A0A2M8L4X6_9BACT</name>
<comment type="subcellular location">
    <subcellularLocation>
        <location evidence="1">Cell membrane</location>
        <topology evidence="1">Multi-pass membrane protein</topology>
    </subcellularLocation>
</comment>
<dbReference type="GO" id="GO:0016763">
    <property type="term" value="F:pentosyltransferase activity"/>
    <property type="evidence" value="ECO:0007669"/>
    <property type="project" value="TreeGrafter"/>
</dbReference>
<proteinExistence type="predicted"/>
<dbReference type="AlphaFoldDB" id="A0A2M8L4X6"/>
<evidence type="ECO:0000256" key="7">
    <source>
        <dbReference type="ARBA" id="ARBA00023136"/>
    </source>
</evidence>
<dbReference type="Pfam" id="PF13231">
    <property type="entry name" value="PMT_2"/>
    <property type="match status" value="1"/>
</dbReference>
<dbReference type="GO" id="GO:0009103">
    <property type="term" value="P:lipopolysaccharide biosynthetic process"/>
    <property type="evidence" value="ECO:0007669"/>
    <property type="project" value="UniProtKB-ARBA"/>
</dbReference>
<gene>
    <name evidence="10" type="ORF">COU96_03130</name>
</gene>
<reference evidence="11" key="1">
    <citation type="submission" date="2017-09" db="EMBL/GenBank/DDBJ databases">
        <title>Depth-based differentiation of microbial function through sediment-hosted aquifers and enrichment of novel symbionts in the deep terrestrial subsurface.</title>
        <authorList>
            <person name="Probst A.J."/>
            <person name="Ladd B."/>
            <person name="Jarett J.K."/>
            <person name="Geller-Mcgrath D.E."/>
            <person name="Sieber C.M.K."/>
            <person name="Emerson J.B."/>
            <person name="Anantharaman K."/>
            <person name="Thomas B.C."/>
            <person name="Malmstrom R."/>
            <person name="Stieglmeier M."/>
            <person name="Klingl A."/>
            <person name="Woyke T."/>
            <person name="Ryan C.M."/>
            <person name="Banfield J.F."/>
        </authorList>
    </citation>
    <scope>NUCLEOTIDE SEQUENCE [LARGE SCALE GENOMIC DNA]</scope>
</reference>
<feature type="transmembrane region" description="Helical" evidence="8">
    <location>
        <begin position="94"/>
        <end position="112"/>
    </location>
</feature>
<keyword evidence="6 8" id="KW-1133">Transmembrane helix</keyword>
<keyword evidence="5 8" id="KW-0812">Transmembrane</keyword>
<dbReference type="GO" id="GO:0005886">
    <property type="term" value="C:plasma membrane"/>
    <property type="evidence" value="ECO:0007669"/>
    <property type="project" value="UniProtKB-SubCell"/>
</dbReference>
<feature type="transmembrane region" description="Helical" evidence="8">
    <location>
        <begin position="118"/>
        <end position="147"/>
    </location>
</feature>
<accession>A0A2M8L4X6</accession>
<evidence type="ECO:0000256" key="8">
    <source>
        <dbReference type="SAM" id="Phobius"/>
    </source>
</evidence>
<evidence type="ECO:0000259" key="9">
    <source>
        <dbReference type="Pfam" id="PF13231"/>
    </source>
</evidence>
<feature type="transmembrane region" description="Helical" evidence="8">
    <location>
        <begin position="159"/>
        <end position="182"/>
    </location>
</feature>
<feature type="transmembrane region" description="Helical" evidence="8">
    <location>
        <begin position="64"/>
        <end position="82"/>
    </location>
</feature>
<dbReference type="EMBL" id="PFEL01000115">
    <property type="protein sequence ID" value="PJE68679.1"/>
    <property type="molecule type" value="Genomic_DNA"/>
</dbReference>
<sequence>MAKNDANWRFISLTDGKQPLYVWLTMVMMKLIKDPMVAGRFVSVLAGLGSMITIWVVSHFLFKSYRLAFLAAFLYLIFPFALVYDRMALMETTVGFFSVLSLLFGILLVKTLRLDVTLLLGGVLGGGILTKTSGFLSIYFLPLTLFLFDRRDKKRLFNLLKWAGLALLAVIISQAIYCILRLSP</sequence>
<evidence type="ECO:0000256" key="4">
    <source>
        <dbReference type="ARBA" id="ARBA00022679"/>
    </source>
</evidence>
<dbReference type="PANTHER" id="PTHR33908">
    <property type="entry name" value="MANNOSYLTRANSFERASE YKCB-RELATED"/>
    <property type="match status" value="1"/>
</dbReference>
<dbReference type="Proteomes" id="UP000229500">
    <property type="component" value="Unassembled WGS sequence"/>
</dbReference>
<dbReference type="InterPro" id="IPR050297">
    <property type="entry name" value="LipidA_mod_glycosyltrf_83"/>
</dbReference>
<feature type="transmembrane region" description="Helical" evidence="8">
    <location>
        <begin position="37"/>
        <end position="58"/>
    </location>
</feature>
<dbReference type="PANTHER" id="PTHR33908:SF11">
    <property type="entry name" value="MEMBRANE PROTEIN"/>
    <property type="match status" value="1"/>
</dbReference>
<keyword evidence="7 8" id="KW-0472">Membrane</keyword>
<evidence type="ECO:0000256" key="2">
    <source>
        <dbReference type="ARBA" id="ARBA00022475"/>
    </source>
</evidence>
<keyword evidence="4" id="KW-0808">Transferase</keyword>
<dbReference type="InterPro" id="IPR038731">
    <property type="entry name" value="RgtA/B/C-like"/>
</dbReference>
<organism evidence="10 11">
    <name type="scientific">Candidatus Shapirobacteria bacterium CG10_big_fil_rev_8_21_14_0_10_38_14</name>
    <dbReference type="NCBI Taxonomy" id="1974483"/>
    <lineage>
        <taxon>Bacteria</taxon>
        <taxon>Candidatus Shapironibacteriota</taxon>
    </lineage>
</organism>
<evidence type="ECO:0000313" key="11">
    <source>
        <dbReference type="Proteomes" id="UP000229500"/>
    </source>
</evidence>
<feature type="domain" description="Glycosyltransferase RgtA/B/C/D-like" evidence="9">
    <location>
        <begin position="19"/>
        <end position="173"/>
    </location>
</feature>
<protein>
    <recommendedName>
        <fullName evidence="9">Glycosyltransferase RgtA/B/C/D-like domain-containing protein</fullName>
    </recommendedName>
</protein>
<evidence type="ECO:0000256" key="3">
    <source>
        <dbReference type="ARBA" id="ARBA00022676"/>
    </source>
</evidence>